<sequence length="261" mass="29171">MILPPRKQHAPPQQSKWTDCKETLPFFLGFMAVLGAAFFLLFVGLGIWQVERLQWKLDLIARVDARVHADPVAAPGKDEWAHINRKDDEYRHVTLTGTYLNDKEILVHALTERGSGYWVLTPMRSDAGVLIFINRGFVPGEKRDAASRAQTQIAGETTVTGLLRMPEPGGFFLRPNDPSRDDWNSRDIAAFAEKENLGPVAPYFIDADAQSNPGNLPVGGLTVVKFRNSHLSYAITWFALAAMVAGAAIFVWRHERRSSNM</sequence>
<dbReference type="Proteomes" id="UP000002565">
    <property type="component" value="Chromosome 2"/>
</dbReference>
<dbReference type="AlphaFoldDB" id="A0A0F6AUY4"/>
<keyword evidence="3 6" id="KW-0812">Transmembrane</keyword>
<dbReference type="InterPro" id="IPR002994">
    <property type="entry name" value="Surf1/Shy1"/>
</dbReference>
<dbReference type="InterPro" id="IPR045214">
    <property type="entry name" value="Surf1/Surf4"/>
</dbReference>
<dbReference type="EMBL" id="CP000888">
    <property type="protein sequence ID" value="ACD74158.1"/>
    <property type="molecule type" value="Genomic_DNA"/>
</dbReference>
<dbReference type="KEGG" id="bmc:BAbS19_II06630"/>
<dbReference type="CDD" id="cd06662">
    <property type="entry name" value="SURF1"/>
    <property type="match status" value="1"/>
</dbReference>
<dbReference type="HOGENOM" id="CLU_047737_4_1_5"/>
<feature type="transmembrane region" description="Helical" evidence="6">
    <location>
        <begin position="26"/>
        <end position="48"/>
    </location>
</feature>
<proteinExistence type="inferred from homology"/>
<keyword evidence="6" id="KW-1003">Cell membrane</keyword>
<feature type="transmembrane region" description="Helical" evidence="6">
    <location>
        <begin position="231"/>
        <end position="252"/>
    </location>
</feature>
<organism evidence="7 8">
    <name type="scientific">Brucella abortus (strain S19)</name>
    <dbReference type="NCBI Taxonomy" id="430066"/>
    <lineage>
        <taxon>Bacteria</taxon>
        <taxon>Pseudomonadati</taxon>
        <taxon>Pseudomonadota</taxon>
        <taxon>Alphaproteobacteria</taxon>
        <taxon>Hyphomicrobiales</taxon>
        <taxon>Brucellaceae</taxon>
        <taxon>Brucella/Ochrobactrum group</taxon>
        <taxon>Brucella</taxon>
    </lineage>
</organism>
<keyword evidence="5 6" id="KW-0472">Membrane</keyword>
<dbReference type="PANTHER" id="PTHR23427:SF2">
    <property type="entry name" value="SURFEIT LOCUS PROTEIN 1"/>
    <property type="match status" value="1"/>
</dbReference>
<keyword evidence="4 6" id="KW-1133">Transmembrane helix</keyword>
<name>A0A0F6AUY4_BRUA1</name>
<evidence type="ECO:0000256" key="1">
    <source>
        <dbReference type="ARBA" id="ARBA00004370"/>
    </source>
</evidence>
<dbReference type="PROSITE" id="PS50895">
    <property type="entry name" value="SURF1"/>
    <property type="match status" value="1"/>
</dbReference>
<dbReference type="GO" id="GO:0005886">
    <property type="term" value="C:plasma membrane"/>
    <property type="evidence" value="ECO:0007669"/>
    <property type="project" value="UniProtKB-SubCell"/>
</dbReference>
<reference evidence="7 8" key="1">
    <citation type="journal article" date="2008" name="PLoS ONE">
        <title>Genome sequence of Brucella abortus vaccine strain S19 compared to virulent strains yields candidate virulence genes.</title>
        <authorList>
            <person name="Crasta O.R."/>
            <person name="Folkerts O."/>
            <person name="Fei Z."/>
            <person name="Mane S.P."/>
            <person name="Evans C."/>
            <person name="Martino-Catt S."/>
            <person name="Bricker B."/>
            <person name="Yu G."/>
            <person name="Du L."/>
            <person name="Sobral B.W."/>
        </authorList>
    </citation>
    <scope>NUCLEOTIDE SEQUENCE [LARGE SCALE GENOMIC DNA]</scope>
    <source>
        <strain evidence="7 8">S19</strain>
    </source>
</reference>
<evidence type="ECO:0000256" key="5">
    <source>
        <dbReference type="ARBA" id="ARBA00023136"/>
    </source>
</evidence>
<accession>A0A0F6AUY4</accession>
<dbReference type="PANTHER" id="PTHR23427">
    <property type="entry name" value="SURFEIT LOCUS PROTEIN"/>
    <property type="match status" value="1"/>
</dbReference>
<evidence type="ECO:0000256" key="2">
    <source>
        <dbReference type="ARBA" id="ARBA00007165"/>
    </source>
</evidence>
<evidence type="ECO:0000313" key="8">
    <source>
        <dbReference type="Proteomes" id="UP000002565"/>
    </source>
</evidence>
<gene>
    <name evidence="7" type="ordered locus">BAbS19_II06630</name>
</gene>
<dbReference type="PATRIC" id="fig|359391.4.peg.3007"/>
<protein>
    <recommendedName>
        <fullName evidence="6">SURF1-like protein</fullName>
    </recommendedName>
</protein>
<comment type="similarity">
    <text evidence="2 6">Belongs to the SURF1 family.</text>
</comment>
<evidence type="ECO:0000313" key="7">
    <source>
        <dbReference type="EMBL" id="ACD74158.1"/>
    </source>
</evidence>
<evidence type="ECO:0000256" key="3">
    <source>
        <dbReference type="ARBA" id="ARBA00022692"/>
    </source>
</evidence>
<evidence type="ECO:0000256" key="6">
    <source>
        <dbReference type="RuleBase" id="RU363076"/>
    </source>
</evidence>
<evidence type="ECO:0000256" key="4">
    <source>
        <dbReference type="ARBA" id="ARBA00022989"/>
    </source>
</evidence>
<dbReference type="Pfam" id="PF02104">
    <property type="entry name" value="SURF1"/>
    <property type="match status" value="1"/>
</dbReference>
<comment type="subcellular location">
    <subcellularLocation>
        <location evidence="6">Cell membrane</location>
        <topology evidence="6">Multi-pass membrane protein</topology>
    </subcellularLocation>
    <subcellularLocation>
        <location evidence="1">Membrane</location>
    </subcellularLocation>
</comment>